<dbReference type="AlphaFoldDB" id="A0A4X2KRX3"/>
<keyword evidence="7" id="KW-1185">Reference proteome</keyword>
<dbReference type="PANTHER" id="PTHR14991:SF0">
    <property type="entry name" value="RING FINGER PROTEIN 32"/>
    <property type="match status" value="1"/>
</dbReference>
<dbReference type="Gene3D" id="1.20.5.190">
    <property type="match status" value="1"/>
</dbReference>
<evidence type="ECO:0000259" key="5">
    <source>
        <dbReference type="PROSITE" id="PS50089"/>
    </source>
</evidence>
<dbReference type="PANTHER" id="PTHR14991">
    <property type="entry name" value="RING FINGER PROTEIN 32"/>
    <property type="match status" value="1"/>
</dbReference>
<protein>
    <submittedName>
        <fullName evidence="6">Ring finger protein 32</fullName>
    </submittedName>
</protein>
<dbReference type="SUPFAM" id="SSF57850">
    <property type="entry name" value="RING/U-box"/>
    <property type="match status" value="2"/>
</dbReference>
<dbReference type="SMART" id="SM00184">
    <property type="entry name" value="RING"/>
    <property type="match status" value="2"/>
</dbReference>
<keyword evidence="2 4" id="KW-0863">Zinc-finger</keyword>
<keyword evidence="1" id="KW-0479">Metal-binding</keyword>
<dbReference type="CDD" id="cd16678">
    <property type="entry name" value="RING-H2_RNF32_rpt2"/>
    <property type="match status" value="1"/>
</dbReference>
<evidence type="ECO:0000256" key="4">
    <source>
        <dbReference type="PROSITE-ProRule" id="PRU00175"/>
    </source>
</evidence>
<dbReference type="InterPro" id="IPR013083">
    <property type="entry name" value="Znf_RING/FYVE/PHD"/>
</dbReference>
<reference evidence="7" key="1">
    <citation type="submission" date="2018-12" db="EMBL/GenBank/DDBJ databases">
        <authorList>
            <person name="Yazar S."/>
        </authorList>
    </citation>
    <scope>NUCLEOTIDE SEQUENCE [LARGE SCALE GENOMIC DNA]</scope>
</reference>
<dbReference type="PROSITE" id="PS50089">
    <property type="entry name" value="ZF_RING_2"/>
    <property type="match status" value="2"/>
</dbReference>
<evidence type="ECO:0000256" key="1">
    <source>
        <dbReference type="ARBA" id="ARBA00022723"/>
    </source>
</evidence>
<dbReference type="Pfam" id="PF13639">
    <property type="entry name" value="zf-RING_2"/>
    <property type="match status" value="1"/>
</dbReference>
<dbReference type="GO" id="GO:0008270">
    <property type="term" value="F:zinc ion binding"/>
    <property type="evidence" value="ECO:0007669"/>
    <property type="project" value="UniProtKB-KW"/>
</dbReference>
<sequence>MTSVIKKQHHSGRARNLAITAVALQDHVLHDLQIQTLSVIDLYNTKKQNKDIGNKPPKKNIKAVLDTGLKKTATQIPRGEEPEKEYVLDPHPAPLTLAQKLGLIEPPPLPLSAEEWAKVKERSIKQGDSMHPCAICREEFELQSQVLLSCSHVFHKACLQAFEKFTGKKTCPLCRKQQYQTRVIHDGAWLFKIKCATRIQAYWRGYIVRKWYRKLRQTIPPKDAKLRRKFFEEKFTEISNRILSSYDTNIEQLFSEIDYCIAANRSILQQFEKRRDQDITEDDWEKIQMQAFHQEIFDCSICLTPLSLSNHPKSTPSEKTDNQHSRKIVLLSCSHTFHHTCLLALEDFSLGEIYTCPLCRSYYQKRILEC</sequence>
<dbReference type="Pfam" id="PF00612">
    <property type="entry name" value="IQ"/>
    <property type="match status" value="1"/>
</dbReference>
<accession>A0A4X2KRX3</accession>
<evidence type="ECO:0000313" key="7">
    <source>
        <dbReference type="Proteomes" id="UP000314987"/>
    </source>
</evidence>
<organism evidence="6 7">
    <name type="scientific">Vombatus ursinus</name>
    <name type="common">Common wombat</name>
    <dbReference type="NCBI Taxonomy" id="29139"/>
    <lineage>
        <taxon>Eukaryota</taxon>
        <taxon>Metazoa</taxon>
        <taxon>Chordata</taxon>
        <taxon>Craniata</taxon>
        <taxon>Vertebrata</taxon>
        <taxon>Euteleostomi</taxon>
        <taxon>Mammalia</taxon>
        <taxon>Metatheria</taxon>
        <taxon>Diprotodontia</taxon>
        <taxon>Vombatidae</taxon>
        <taxon>Vombatus</taxon>
    </lineage>
</organism>
<dbReference type="GO" id="GO:0005768">
    <property type="term" value="C:endosome"/>
    <property type="evidence" value="ECO:0007669"/>
    <property type="project" value="Ensembl"/>
</dbReference>
<proteinExistence type="predicted"/>
<evidence type="ECO:0000256" key="2">
    <source>
        <dbReference type="ARBA" id="ARBA00022771"/>
    </source>
</evidence>
<dbReference type="Ensembl" id="ENSVURT00010013477.1">
    <property type="protein sequence ID" value="ENSVURP00010011857.1"/>
    <property type="gene ID" value="ENSVURG00010009165.1"/>
</dbReference>
<evidence type="ECO:0000256" key="3">
    <source>
        <dbReference type="ARBA" id="ARBA00022833"/>
    </source>
</evidence>
<dbReference type="GO" id="GO:0005829">
    <property type="term" value="C:cytosol"/>
    <property type="evidence" value="ECO:0007669"/>
    <property type="project" value="Ensembl"/>
</dbReference>
<dbReference type="OMA" id="PQENDWD"/>
<feature type="domain" description="RING-type" evidence="5">
    <location>
        <begin position="299"/>
        <end position="360"/>
    </location>
</feature>
<dbReference type="STRING" id="29139.ENSVURP00010011857"/>
<dbReference type="InterPro" id="IPR027370">
    <property type="entry name" value="Znf-RING_euk"/>
</dbReference>
<dbReference type="Gene3D" id="3.30.40.10">
    <property type="entry name" value="Zinc/RING finger domain, C3HC4 (zinc finger)"/>
    <property type="match status" value="2"/>
</dbReference>
<dbReference type="PROSITE" id="PS50096">
    <property type="entry name" value="IQ"/>
    <property type="match status" value="1"/>
</dbReference>
<dbReference type="GeneTree" id="ENSGT00390000003759"/>
<dbReference type="InterPro" id="IPR000048">
    <property type="entry name" value="IQ_motif_EF-hand-BS"/>
</dbReference>
<dbReference type="GO" id="GO:0016604">
    <property type="term" value="C:nuclear body"/>
    <property type="evidence" value="ECO:0007669"/>
    <property type="project" value="Ensembl"/>
</dbReference>
<reference evidence="6" key="3">
    <citation type="submission" date="2025-09" db="UniProtKB">
        <authorList>
            <consortium name="Ensembl"/>
        </authorList>
    </citation>
    <scope>IDENTIFICATION</scope>
</reference>
<feature type="domain" description="RING-type" evidence="5">
    <location>
        <begin position="133"/>
        <end position="175"/>
    </location>
</feature>
<name>A0A4X2KRX3_VOMUR</name>
<dbReference type="Pfam" id="PF13445">
    <property type="entry name" value="zf-RING_UBOX"/>
    <property type="match status" value="1"/>
</dbReference>
<dbReference type="CDD" id="cd16677">
    <property type="entry name" value="RING-H2_RNF32_rpt1"/>
    <property type="match status" value="1"/>
</dbReference>
<reference evidence="6" key="2">
    <citation type="submission" date="2025-08" db="UniProtKB">
        <authorList>
            <consortium name="Ensembl"/>
        </authorList>
    </citation>
    <scope>IDENTIFICATION</scope>
</reference>
<dbReference type="GO" id="GO:0016235">
    <property type="term" value="C:aggresome"/>
    <property type="evidence" value="ECO:0007669"/>
    <property type="project" value="Ensembl"/>
</dbReference>
<keyword evidence="3" id="KW-0862">Zinc</keyword>
<dbReference type="InterPro" id="IPR001841">
    <property type="entry name" value="Znf_RING"/>
</dbReference>
<dbReference type="InterPro" id="IPR042862">
    <property type="entry name" value="RNF32"/>
</dbReference>
<dbReference type="Proteomes" id="UP000314987">
    <property type="component" value="Unassembled WGS sequence"/>
</dbReference>
<evidence type="ECO:0000313" key="6">
    <source>
        <dbReference type="Ensembl" id="ENSVURP00010011857.1"/>
    </source>
</evidence>
<gene>
    <name evidence="6" type="primary">RNF32</name>
</gene>
<dbReference type="CDD" id="cd23767">
    <property type="entry name" value="IQCD"/>
    <property type="match status" value="1"/>
</dbReference>